<sequence length="89" mass="9472">MDPYSADASAVAEFLNLSNAVHIGHATGGGEVARYVAQFGQPRGRAAKAVLMSAVPPMMLKTDANPEGTPMEVFDGFREALTVNRAQFF</sequence>
<comment type="caution">
    <text evidence="1">The sequence shown here is derived from an EMBL/GenBank/DDBJ whole genome shotgun (WGS) entry which is preliminary data.</text>
</comment>
<dbReference type="Gene3D" id="3.40.50.1820">
    <property type="entry name" value="alpha/beta hydrolase"/>
    <property type="match status" value="1"/>
</dbReference>
<dbReference type="EMBL" id="AWWI01000067">
    <property type="protein sequence ID" value="PIL20078.1"/>
    <property type="molecule type" value="Genomic_DNA"/>
</dbReference>
<gene>
    <name evidence="1" type="ORF">P775_11400</name>
</gene>
<proteinExistence type="predicted"/>
<dbReference type="RefSeq" id="WP_245875636.1">
    <property type="nucleotide sequence ID" value="NZ_AWWI01000067.1"/>
</dbReference>
<organism evidence="1 2">
    <name type="scientific">Puniceibacterium antarcticum</name>
    <dbReference type="NCBI Taxonomy" id="1206336"/>
    <lineage>
        <taxon>Bacteria</taxon>
        <taxon>Pseudomonadati</taxon>
        <taxon>Pseudomonadota</taxon>
        <taxon>Alphaproteobacteria</taxon>
        <taxon>Rhodobacterales</taxon>
        <taxon>Paracoccaceae</taxon>
        <taxon>Puniceibacterium</taxon>
    </lineage>
</organism>
<evidence type="ECO:0008006" key="3">
    <source>
        <dbReference type="Google" id="ProtNLM"/>
    </source>
</evidence>
<evidence type="ECO:0000313" key="2">
    <source>
        <dbReference type="Proteomes" id="UP000231259"/>
    </source>
</evidence>
<evidence type="ECO:0000313" key="1">
    <source>
        <dbReference type="EMBL" id="PIL20078.1"/>
    </source>
</evidence>
<protein>
    <recommendedName>
        <fullName evidence="3">AB hydrolase-1 domain-containing protein</fullName>
    </recommendedName>
</protein>
<dbReference type="AlphaFoldDB" id="A0A2G8RG66"/>
<name>A0A2G8RG66_9RHOB</name>
<reference evidence="1 2" key="1">
    <citation type="submission" date="2013-09" db="EMBL/GenBank/DDBJ databases">
        <title>Genome sequencing of Phaeobacter antarcticus sp. nov. SM1211.</title>
        <authorList>
            <person name="Zhang X.-Y."/>
            <person name="Liu C."/>
            <person name="Chen X.-L."/>
            <person name="Xie B.-B."/>
            <person name="Qin Q.-L."/>
            <person name="Rong J.-C."/>
            <person name="Zhang Y.-Z."/>
        </authorList>
    </citation>
    <scope>NUCLEOTIDE SEQUENCE [LARGE SCALE GENOMIC DNA]</scope>
    <source>
        <strain evidence="1 2">SM1211</strain>
    </source>
</reference>
<dbReference type="SUPFAM" id="SSF53474">
    <property type="entry name" value="alpha/beta-Hydrolases"/>
    <property type="match status" value="1"/>
</dbReference>
<dbReference type="Proteomes" id="UP000231259">
    <property type="component" value="Unassembled WGS sequence"/>
</dbReference>
<dbReference type="InterPro" id="IPR029058">
    <property type="entry name" value="AB_hydrolase_fold"/>
</dbReference>
<accession>A0A2G8RG66</accession>
<keyword evidence="2" id="KW-1185">Reference proteome</keyword>